<evidence type="ECO:0000313" key="3">
    <source>
        <dbReference type="Proteomes" id="UP001257060"/>
    </source>
</evidence>
<feature type="region of interest" description="Disordered" evidence="1">
    <location>
        <begin position="1"/>
        <end position="22"/>
    </location>
</feature>
<organism evidence="2 3">
    <name type="scientific">Halogeometricum salsisoli</name>
    <dbReference type="NCBI Taxonomy" id="2950536"/>
    <lineage>
        <taxon>Archaea</taxon>
        <taxon>Methanobacteriati</taxon>
        <taxon>Methanobacteriota</taxon>
        <taxon>Stenosarchaea group</taxon>
        <taxon>Halobacteria</taxon>
        <taxon>Halobacteriales</taxon>
        <taxon>Haloferacaceae</taxon>
        <taxon>Halogeometricum</taxon>
    </lineage>
</organism>
<dbReference type="Proteomes" id="UP001257060">
    <property type="component" value="Unassembled WGS sequence"/>
</dbReference>
<dbReference type="RefSeq" id="WP_310922063.1">
    <property type="nucleotide sequence ID" value="NZ_JAMQOP010000001.1"/>
</dbReference>
<evidence type="ECO:0000313" key="2">
    <source>
        <dbReference type="EMBL" id="MDS0297274.1"/>
    </source>
</evidence>
<comment type="caution">
    <text evidence="2">The sequence shown here is derived from an EMBL/GenBank/DDBJ whole genome shotgun (WGS) entry which is preliminary data.</text>
</comment>
<sequence length="61" mass="6706">MSHERGPTGPERASAPRPTADDGVVARVLQHFRTWSGRYVEMRVRAVAGTASRDGTEPTDR</sequence>
<gene>
    <name evidence="2" type="ORF">NDI76_00775</name>
</gene>
<reference evidence="2 3" key="1">
    <citation type="submission" date="2022-06" db="EMBL/GenBank/DDBJ databases">
        <title>Halogeometricum sp. a new haloarchaeum isolate from saline soil.</title>
        <authorList>
            <person name="Strakova D."/>
            <person name="Galisteo C."/>
            <person name="Sanchez-Porro C."/>
            <person name="Ventosa A."/>
        </authorList>
    </citation>
    <scope>NUCLEOTIDE SEQUENCE [LARGE SCALE GENOMIC DNA]</scope>
    <source>
        <strain evidence="2 3">S1BR25-6</strain>
    </source>
</reference>
<proteinExistence type="predicted"/>
<keyword evidence="3" id="KW-1185">Reference proteome</keyword>
<protein>
    <submittedName>
        <fullName evidence="2">Uncharacterized protein</fullName>
    </submittedName>
</protein>
<name>A0ABU2GAE8_9EURY</name>
<dbReference type="EMBL" id="JAMQOP010000001">
    <property type="protein sequence ID" value="MDS0297274.1"/>
    <property type="molecule type" value="Genomic_DNA"/>
</dbReference>
<evidence type="ECO:0000256" key="1">
    <source>
        <dbReference type="SAM" id="MobiDB-lite"/>
    </source>
</evidence>
<accession>A0ABU2GAE8</accession>